<evidence type="ECO:0000313" key="2">
    <source>
        <dbReference type="Proteomes" id="UP000295124"/>
    </source>
</evidence>
<reference evidence="1 2" key="1">
    <citation type="submission" date="2019-03" db="EMBL/GenBank/DDBJ databases">
        <title>Draft genome sequences of novel Actinobacteria.</title>
        <authorList>
            <person name="Sahin N."/>
            <person name="Ay H."/>
            <person name="Saygin H."/>
        </authorList>
    </citation>
    <scope>NUCLEOTIDE SEQUENCE [LARGE SCALE GENOMIC DNA]</scope>
    <source>
        <strain evidence="1 2">JCM 13523</strain>
    </source>
</reference>
<dbReference type="AlphaFoldDB" id="A0A4R4ZK66"/>
<dbReference type="OrthoDB" id="581789at2"/>
<organism evidence="1 2">
    <name type="scientific">Kribbella antibiotica</name>
    <dbReference type="NCBI Taxonomy" id="190195"/>
    <lineage>
        <taxon>Bacteria</taxon>
        <taxon>Bacillati</taxon>
        <taxon>Actinomycetota</taxon>
        <taxon>Actinomycetes</taxon>
        <taxon>Propionibacteriales</taxon>
        <taxon>Kribbellaceae</taxon>
        <taxon>Kribbella</taxon>
    </lineage>
</organism>
<accession>A0A4R4ZK66</accession>
<comment type="caution">
    <text evidence="1">The sequence shown here is derived from an EMBL/GenBank/DDBJ whole genome shotgun (WGS) entry which is preliminary data.</text>
</comment>
<gene>
    <name evidence="1" type="ORF">E1263_18670</name>
</gene>
<name>A0A4R4ZK66_9ACTN</name>
<protein>
    <submittedName>
        <fullName evidence="1">Uncharacterized protein</fullName>
    </submittedName>
</protein>
<dbReference type="EMBL" id="SMKX01000050">
    <property type="protein sequence ID" value="TDD58540.1"/>
    <property type="molecule type" value="Genomic_DNA"/>
</dbReference>
<proteinExistence type="predicted"/>
<evidence type="ECO:0000313" key="1">
    <source>
        <dbReference type="EMBL" id="TDD58540.1"/>
    </source>
</evidence>
<dbReference type="RefSeq" id="WP_132169038.1">
    <property type="nucleotide sequence ID" value="NZ_SMKX01000050.1"/>
</dbReference>
<sequence length="205" mass="21798">MIVMQPVLEVARSDGFDLWPVATMAPYGWLALGGELTPAEIGTAVHCIVDYVAVDPGDEPAMPADPLDAFLHGLLTVDAPIAPGGLRVIDDASDVTFVPGCCDGLEDWRDWRRLFSAGGTIGFGHPPTSPSAERVGDCILLTVDAEQDGSPTIELPVAELSRLLDAVERDLTDFYALVVEWAPRHLPGREAAVSAAIARVLDLEG</sequence>
<dbReference type="Proteomes" id="UP000295124">
    <property type="component" value="Unassembled WGS sequence"/>
</dbReference>
<keyword evidence="2" id="KW-1185">Reference proteome</keyword>